<gene>
    <name evidence="6" type="ORF">SAMN02745781_02206</name>
</gene>
<evidence type="ECO:0000313" key="7">
    <source>
        <dbReference type="Proteomes" id="UP000184159"/>
    </source>
</evidence>
<dbReference type="InterPro" id="IPR003439">
    <property type="entry name" value="ABC_transporter-like_ATP-bd"/>
</dbReference>
<dbReference type="CDD" id="cd10147">
    <property type="entry name" value="Wzt_C-like"/>
    <property type="match status" value="1"/>
</dbReference>
<name>A0A1M5BE55_VIBGA</name>
<keyword evidence="2" id="KW-0813">Transport</keyword>
<dbReference type="InterPro" id="IPR017871">
    <property type="entry name" value="ABC_transporter-like_CS"/>
</dbReference>
<dbReference type="InterPro" id="IPR029439">
    <property type="entry name" value="Wzt_C"/>
</dbReference>
<sequence>MIILNEGIVSAKIELTNICKSYPEFDNHICLIKELLHPFKKKYSKDVKILDHISLSINRNEVVGIIGRNGAGKSTLLKIISGVLSPDEGEIEVEGRITALLELGAAFNPEYTGKENIYFYGATQGLSRSKIDEIYNEIVTFADIGDYIDQPVKNYSSGMFARLAFSSAVHLVPDILIVDETLAVGDVFFQNKCIKKMQELIKKGSTVIFVSHDMHAVKFFCDRIIYLKNGRIEIDSYDVTEALDLYENGKLITPSEKETTCNSNIIEIVDTYFTDKFGNKKHRYKVSESINVVIEYEVLEEGEDLFLGFGIRNKDNVYVFGVNSKLDNIDIPLSLGKHRIILSLNENNLYKSIYNCWSVVYNSSGTVALSTLTMKSAFEIYNNTELCEGIVNPSRTWTCEKNED</sequence>
<evidence type="ECO:0000256" key="4">
    <source>
        <dbReference type="ARBA" id="ARBA00022840"/>
    </source>
</evidence>
<dbReference type="PANTHER" id="PTHR46743">
    <property type="entry name" value="TEICHOIC ACIDS EXPORT ATP-BINDING PROTEIN TAGH"/>
    <property type="match status" value="1"/>
</dbReference>
<dbReference type="Gene3D" id="3.40.50.300">
    <property type="entry name" value="P-loop containing nucleotide triphosphate hydrolases"/>
    <property type="match status" value="1"/>
</dbReference>
<dbReference type="Pfam" id="PF00005">
    <property type="entry name" value="ABC_tran"/>
    <property type="match status" value="1"/>
</dbReference>
<dbReference type="InterPro" id="IPR050683">
    <property type="entry name" value="Bact_Polysacc_Export_ATP-bd"/>
</dbReference>
<proteinExistence type="inferred from homology"/>
<dbReference type="PROSITE" id="PS00211">
    <property type="entry name" value="ABC_TRANSPORTER_1"/>
    <property type="match status" value="1"/>
</dbReference>
<dbReference type="EMBL" id="FQUH01000009">
    <property type="protein sequence ID" value="SHF40617.1"/>
    <property type="molecule type" value="Genomic_DNA"/>
</dbReference>
<comment type="similarity">
    <text evidence="1">Belongs to the ABC transporter superfamily.</text>
</comment>
<evidence type="ECO:0000313" key="6">
    <source>
        <dbReference type="EMBL" id="SHF40617.1"/>
    </source>
</evidence>
<keyword evidence="4 6" id="KW-0067">ATP-binding</keyword>
<keyword evidence="7" id="KW-1185">Reference proteome</keyword>
<dbReference type="Pfam" id="PF14524">
    <property type="entry name" value="Wzt_C"/>
    <property type="match status" value="1"/>
</dbReference>
<reference evidence="7" key="1">
    <citation type="submission" date="2016-11" db="EMBL/GenBank/DDBJ databases">
        <authorList>
            <person name="Varghese N."/>
            <person name="Submissions S."/>
        </authorList>
    </citation>
    <scope>NUCLEOTIDE SEQUENCE [LARGE SCALE GENOMIC DNA]</scope>
    <source>
        <strain evidence="7">DSM 21264</strain>
    </source>
</reference>
<evidence type="ECO:0000259" key="5">
    <source>
        <dbReference type="PROSITE" id="PS50893"/>
    </source>
</evidence>
<organism evidence="6 7">
    <name type="scientific">Vibrio gazogenes DSM 21264 = NBRC 103151</name>
    <dbReference type="NCBI Taxonomy" id="1123492"/>
    <lineage>
        <taxon>Bacteria</taxon>
        <taxon>Pseudomonadati</taxon>
        <taxon>Pseudomonadota</taxon>
        <taxon>Gammaproteobacteria</taxon>
        <taxon>Vibrionales</taxon>
        <taxon>Vibrionaceae</taxon>
        <taxon>Vibrio</taxon>
    </lineage>
</organism>
<dbReference type="InterPro" id="IPR015860">
    <property type="entry name" value="ABC_transpr_TagH-like"/>
</dbReference>
<dbReference type="GO" id="GO:0016887">
    <property type="term" value="F:ATP hydrolysis activity"/>
    <property type="evidence" value="ECO:0007669"/>
    <property type="project" value="InterPro"/>
</dbReference>
<dbReference type="PANTHER" id="PTHR46743:SF2">
    <property type="entry name" value="TEICHOIC ACIDS EXPORT ATP-BINDING PROTEIN TAGH"/>
    <property type="match status" value="1"/>
</dbReference>
<dbReference type="GO" id="GO:0005524">
    <property type="term" value="F:ATP binding"/>
    <property type="evidence" value="ECO:0007669"/>
    <property type="project" value="UniProtKB-KW"/>
</dbReference>
<dbReference type="SUPFAM" id="SSF52540">
    <property type="entry name" value="P-loop containing nucleoside triphosphate hydrolases"/>
    <property type="match status" value="1"/>
</dbReference>
<protein>
    <submittedName>
        <fullName evidence="6">Teichoic acid transport system ATP-binding protein</fullName>
    </submittedName>
</protein>
<dbReference type="Proteomes" id="UP000184159">
    <property type="component" value="Unassembled WGS sequence"/>
</dbReference>
<dbReference type="PROSITE" id="PS50893">
    <property type="entry name" value="ABC_TRANSPORTER_2"/>
    <property type="match status" value="1"/>
</dbReference>
<dbReference type="AlphaFoldDB" id="A0A1M5BE55"/>
<evidence type="ECO:0000256" key="1">
    <source>
        <dbReference type="ARBA" id="ARBA00005417"/>
    </source>
</evidence>
<dbReference type="InterPro" id="IPR027417">
    <property type="entry name" value="P-loop_NTPase"/>
</dbReference>
<dbReference type="GO" id="GO:0140359">
    <property type="term" value="F:ABC-type transporter activity"/>
    <property type="evidence" value="ECO:0007669"/>
    <property type="project" value="InterPro"/>
</dbReference>
<dbReference type="InterPro" id="IPR003593">
    <property type="entry name" value="AAA+_ATPase"/>
</dbReference>
<dbReference type="CDD" id="cd03220">
    <property type="entry name" value="ABC_KpsT_Wzt"/>
    <property type="match status" value="1"/>
</dbReference>
<evidence type="ECO:0000256" key="2">
    <source>
        <dbReference type="ARBA" id="ARBA00022448"/>
    </source>
</evidence>
<dbReference type="Gene3D" id="2.70.50.60">
    <property type="entry name" value="abc- transporter (atp binding component) like domain"/>
    <property type="match status" value="1"/>
</dbReference>
<feature type="domain" description="ABC transporter" evidence="5">
    <location>
        <begin position="13"/>
        <end position="254"/>
    </location>
</feature>
<accession>A0A1M5BE55</accession>
<keyword evidence="3" id="KW-0547">Nucleotide-binding</keyword>
<dbReference type="GO" id="GO:0016020">
    <property type="term" value="C:membrane"/>
    <property type="evidence" value="ECO:0007669"/>
    <property type="project" value="InterPro"/>
</dbReference>
<evidence type="ECO:0000256" key="3">
    <source>
        <dbReference type="ARBA" id="ARBA00022741"/>
    </source>
</evidence>
<dbReference type="SMART" id="SM00382">
    <property type="entry name" value="AAA"/>
    <property type="match status" value="1"/>
</dbReference>